<evidence type="ECO:0000256" key="11">
    <source>
        <dbReference type="RuleBase" id="RU368008"/>
    </source>
</evidence>
<dbReference type="Gramene" id="GBG66850">
    <property type="protein sequence ID" value="GBG66850"/>
    <property type="gene ID" value="CBR_g70727"/>
</dbReference>
<keyword evidence="7 9" id="KW-0472">Membrane</keyword>
<evidence type="ECO:0000256" key="8">
    <source>
        <dbReference type="ARBA" id="ARBA00024143"/>
    </source>
</evidence>
<accession>A0A388K9X9</accession>
<dbReference type="InterPro" id="IPR002067">
    <property type="entry name" value="MCP"/>
</dbReference>
<comment type="similarity">
    <text evidence="2 10">Belongs to the mitochondrial carrier (TC 2.A.29) family.</text>
</comment>
<keyword evidence="6" id="KW-1133">Transmembrane helix</keyword>
<dbReference type="InterPro" id="IPR002113">
    <property type="entry name" value="ADT_euk_type"/>
</dbReference>
<dbReference type="PANTHER" id="PTHR45635">
    <property type="entry name" value="ADP,ATP CARRIER PROTEIN 1-RELATED-RELATED"/>
    <property type="match status" value="1"/>
</dbReference>
<proteinExistence type="inferred from homology"/>
<dbReference type="OrthoDB" id="270584at2759"/>
<feature type="repeat" description="Solcar" evidence="9">
    <location>
        <begin position="227"/>
        <end position="319"/>
    </location>
</feature>
<sequence>MGDNQGASATRPLVGVSSGSARGDVFHMKSSLIAAVVGGGAVTSTRNGGNRASFGSIANVISPPSCSSSPLASSPSSSSSSSPLSSSPSSCMSPETCAPESASSPSSSSGDGEEKSVWSSFPRDLLAGAILGGISHTIVAPVERAKLLLQTQNSNLRVLQGGKGQYSGMVDCILRVTKEEGFLSLWRGNGSGVLRYYPSLAFNFAFKDLYRGLLVPDYDPSKSSFWKFCLGNLVAGAAAGSTSLLLLYPLDIAHTRLAADTADLRHGGRREFNGLSHFLRTIYRKEGIKGLYRGFPASIHGIIVHRAVYFGGFDTVKGVLAGEKRALGHGGGAGKGVSAGGPLGNLRDDFPFWQKWAIAQVVTTAAGLVAYPFDTVRHRMMMQSGANEVQYSSTLECWRTIARREGYSGFFKGAFSNMVRGTGAALILVLYDELKQFMQERVSGERVSGDRESVAAAPGVPRSAHRRMELKAS</sequence>
<feature type="region of interest" description="Disordered" evidence="12">
    <location>
        <begin position="68"/>
        <end position="116"/>
    </location>
</feature>
<dbReference type="Pfam" id="PF00153">
    <property type="entry name" value="Mito_carr"/>
    <property type="match status" value="3"/>
</dbReference>
<keyword evidence="4 9" id="KW-0812">Transmembrane</keyword>
<dbReference type="Gene3D" id="1.50.40.10">
    <property type="entry name" value="Mitochondrial carrier domain"/>
    <property type="match status" value="1"/>
</dbReference>
<organism evidence="13 14">
    <name type="scientific">Chara braunii</name>
    <name type="common">Braun's stonewort</name>
    <dbReference type="NCBI Taxonomy" id="69332"/>
    <lineage>
        <taxon>Eukaryota</taxon>
        <taxon>Viridiplantae</taxon>
        <taxon>Streptophyta</taxon>
        <taxon>Charophyceae</taxon>
        <taxon>Charales</taxon>
        <taxon>Characeae</taxon>
        <taxon>Chara</taxon>
    </lineage>
</organism>
<dbReference type="GO" id="GO:0005743">
    <property type="term" value="C:mitochondrial inner membrane"/>
    <property type="evidence" value="ECO:0007669"/>
    <property type="project" value="InterPro"/>
</dbReference>
<feature type="region of interest" description="Disordered" evidence="12">
    <location>
        <begin position="448"/>
        <end position="473"/>
    </location>
</feature>
<feature type="repeat" description="Solcar" evidence="9">
    <location>
        <begin position="354"/>
        <end position="437"/>
    </location>
</feature>
<evidence type="ECO:0000256" key="6">
    <source>
        <dbReference type="ARBA" id="ARBA00022989"/>
    </source>
</evidence>
<gene>
    <name evidence="13" type="ORF">CBR_g70727</name>
</gene>
<dbReference type="PROSITE" id="PS50920">
    <property type="entry name" value="SOLCAR"/>
    <property type="match status" value="3"/>
</dbReference>
<evidence type="ECO:0000256" key="12">
    <source>
        <dbReference type="SAM" id="MobiDB-lite"/>
    </source>
</evidence>
<keyword evidence="5" id="KW-0677">Repeat</keyword>
<evidence type="ECO:0000256" key="9">
    <source>
        <dbReference type="PROSITE-ProRule" id="PRU00282"/>
    </source>
</evidence>
<dbReference type="InterPro" id="IPR023395">
    <property type="entry name" value="MCP_dom_sf"/>
</dbReference>
<comment type="catalytic activity">
    <reaction evidence="8">
        <text>ADP(in) + ATP(out) = ADP(out) + ATP(in)</text>
        <dbReference type="Rhea" id="RHEA:34999"/>
        <dbReference type="ChEBI" id="CHEBI:30616"/>
        <dbReference type="ChEBI" id="CHEBI:456216"/>
    </reaction>
    <physiologicalReaction direction="left-to-right" evidence="8">
        <dbReference type="Rhea" id="RHEA:35000"/>
    </physiologicalReaction>
</comment>
<dbReference type="EMBL" id="BFEA01000079">
    <property type="protein sequence ID" value="GBG66850.1"/>
    <property type="molecule type" value="Genomic_DNA"/>
</dbReference>
<evidence type="ECO:0000256" key="4">
    <source>
        <dbReference type="ARBA" id="ARBA00022692"/>
    </source>
</evidence>
<dbReference type="InterPro" id="IPR018108">
    <property type="entry name" value="MCP_transmembrane"/>
</dbReference>
<dbReference type="PRINTS" id="PR00927">
    <property type="entry name" value="ADPTRNSLCASE"/>
</dbReference>
<feature type="repeat" description="Solcar" evidence="9">
    <location>
        <begin position="119"/>
        <end position="213"/>
    </location>
</feature>
<comment type="caution">
    <text evidence="13">The sequence shown here is derived from an EMBL/GenBank/DDBJ whole genome shotgun (WGS) entry which is preliminary data.</text>
</comment>
<dbReference type="SUPFAM" id="SSF103506">
    <property type="entry name" value="Mitochondrial carrier"/>
    <property type="match status" value="1"/>
</dbReference>
<dbReference type="OMA" id="FRGIHHF"/>
<evidence type="ECO:0000256" key="10">
    <source>
        <dbReference type="RuleBase" id="RU000488"/>
    </source>
</evidence>
<dbReference type="GO" id="GO:1990544">
    <property type="term" value="P:mitochondrial ATP transmembrane transport"/>
    <property type="evidence" value="ECO:0007669"/>
    <property type="project" value="InterPro"/>
</dbReference>
<feature type="compositionally biased region" description="Low complexity" evidence="12">
    <location>
        <begin position="68"/>
        <end position="109"/>
    </location>
</feature>
<protein>
    <recommendedName>
        <fullName evidence="11">ADP/ATP translocase</fullName>
    </recommendedName>
    <alternativeName>
        <fullName evidence="11">ADP,ATP carrier protein</fullName>
    </alternativeName>
</protein>
<evidence type="ECO:0000256" key="3">
    <source>
        <dbReference type="ARBA" id="ARBA00022448"/>
    </source>
</evidence>
<feature type="region of interest" description="Disordered" evidence="12">
    <location>
        <begin position="1"/>
        <end position="21"/>
    </location>
</feature>
<reference evidence="13 14" key="1">
    <citation type="journal article" date="2018" name="Cell">
        <title>The Chara Genome: Secondary Complexity and Implications for Plant Terrestrialization.</title>
        <authorList>
            <person name="Nishiyama T."/>
            <person name="Sakayama H."/>
            <person name="Vries J.D."/>
            <person name="Buschmann H."/>
            <person name="Saint-Marcoux D."/>
            <person name="Ullrich K.K."/>
            <person name="Haas F.B."/>
            <person name="Vanderstraeten L."/>
            <person name="Becker D."/>
            <person name="Lang D."/>
            <person name="Vosolsobe S."/>
            <person name="Rombauts S."/>
            <person name="Wilhelmsson P.K.I."/>
            <person name="Janitza P."/>
            <person name="Kern R."/>
            <person name="Heyl A."/>
            <person name="Rumpler F."/>
            <person name="Villalobos L.I.A.C."/>
            <person name="Clay J.M."/>
            <person name="Skokan R."/>
            <person name="Toyoda A."/>
            <person name="Suzuki Y."/>
            <person name="Kagoshima H."/>
            <person name="Schijlen E."/>
            <person name="Tajeshwar N."/>
            <person name="Catarino B."/>
            <person name="Hetherington A.J."/>
            <person name="Saltykova A."/>
            <person name="Bonnot C."/>
            <person name="Breuninger H."/>
            <person name="Symeonidi A."/>
            <person name="Radhakrishnan G.V."/>
            <person name="Van Nieuwerburgh F."/>
            <person name="Deforce D."/>
            <person name="Chang C."/>
            <person name="Karol K.G."/>
            <person name="Hedrich R."/>
            <person name="Ulvskov P."/>
            <person name="Glockner G."/>
            <person name="Delwiche C.F."/>
            <person name="Petrasek J."/>
            <person name="Van de Peer Y."/>
            <person name="Friml J."/>
            <person name="Beilby M."/>
            <person name="Dolan L."/>
            <person name="Kohara Y."/>
            <person name="Sugano S."/>
            <person name="Fujiyama A."/>
            <person name="Delaux P.-M."/>
            <person name="Quint M."/>
            <person name="TheiBen G."/>
            <person name="Hagemann M."/>
            <person name="Harholt J."/>
            <person name="Dunand C."/>
            <person name="Zachgo S."/>
            <person name="Langdale J."/>
            <person name="Maumus F."/>
            <person name="Straeten D.V.D."/>
            <person name="Gould S.B."/>
            <person name="Rensing S.A."/>
        </authorList>
    </citation>
    <scope>NUCLEOTIDE SEQUENCE [LARGE SCALE GENOMIC DNA]</scope>
    <source>
        <strain evidence="13 14">S276</strain>
    </source>
</reference>
<evidence type="ECO:0000256" key="2">
    <source>
        <dbReference type="ARBA" id="ARBA00006375"/>
    </source>
</evidence>
<comment type="subunit">
    <text evidence="11">Monomer.</text>
</comment>
<comment type="subcellular location">
    <subcellularLocation>
        <location evidence="1 11">Membrane</location>
        <topology evidence="1 11">Multi-pass membrane protein</topology>
    </subcellularLocation>
</comment>
<dbReference type="GO" id="GO:0140021">
    <property type="term" value="P:mitochondrial ADP transmembrane transport"/>
    <property type="evidence" value="ECO:0007669"/>
    <property type="project" value="InterPro"/>
</dbReference>
<comment type="function">
    <text evidence="11">Catalyzes the exchange of ADP and ATP across the membrane.</text>
</comment>
<name>A0A388K9X9_CHABU</name>
<dbReference type="PRINTS" id="PR00926">
    <property type="entry name" value="MITOCARRIER"/>
</dbReference>
<keyword evidence="3 10" id="KW-0813">Transport</keyword>
<evidence type="ECO:0000313" key="13">
    <source>
        <dbReference type="EMBL" id="GBG66850.1"/>
    </source>
</evidence>
<dbReference type="GO" id="GO:0005471">
    <property type="term" value="F:ATP:ADP antiporter activity"/>
    <property type="evidence" value="ECO:0007669"/>
    <property type="project" value="UniProtKB-UniRule"/>
</dbReference>
<evidence type="ECO:0000256" key="1">
    <source>
        <dbReference type="ARBA" id="ARBA00004141"/>
    </source>
</evidence>
<dbReference type="AlphaFoldDB" id="A0A388K9X9"/>
<dbReference type="STRING" id="69332.A0A388K9X9"/>
<dbReference type="Proteomes" id="UP000265515">
    <property type="component" value="Unassembled WGS sequence"/>
</dbReference>
<evidence type="ECO:0000313" key="14">
    <source>
        <dbReference type="Proteomes" id="UP000265515"/>
    </source>
</evidence>
<evidence type="ECO:0000256" key="7">
    <source>
        <dbReference type="ARBA" id="ARBA00023136"/>
    </source>
</evidence>
<evidence type="ECO:0000256" key="5">
    <source>
        <dbReference type="ARBA" id="ARBA00022737"/>
    </source>
</evidence>
<keyword evidence="14" id="KW-1185">Reference proteome</keyword>
<dbReference type="PANTHER" id="PTHR45635:SF31">
    <property type="entry name" value="ADP_ATP TRANSLOCASE"/>
    <property type="match status" value="1"/>
</dbReference>